<accession>A0A0V1GCI1</accession>
<reference evidence="1 3" key="1">
    <citation type="submission" date="2015-01" db="EMBL/GenBank/DDBJ databases">
        <title>Evolution of Trichinella species and genotypes.</title>
        <authorList>
            <person name="Korhonen P.K."/>
            <person name="Edoardo P."/>
            <person name="Giuseppe L.R."/>
            <person name="Gasser R.B."/>
        </authorList>
    </citation>
    <scope>NUCLEOTIDE SEQUENCE [LARGE SCALE GENOMIC DNA]</scope>
    <source>
        <strain evidence="1">ISS1029</strain>
    </source>
</reference>
<dbReference type="AlphaFoldDB" id="A0A0V1GCI1"/>
<organism evidence="1 3">
    <name type="scientific">Trichinella zimbabwensis</name>
    <dbReference type="NCBI Taxonomy" id="268475"/>
    <lineage>
        <taxon>Eukaryota</taxon>
        <taxon>Metazoa</taxon>
        <taxon>Ecdysozoa</taxon>
        <taxon>Nematoda</taxon>
        <taxon>Enoplea</taxon>
        <taxon>Dorylaimia</taxon>
        <taxon>Trichinellida</taxon>
        <taxon>Trichinellidae</taxon>
        <taxon>Trichinella</taxon>
    </lineage>
</organism>
<evidence type="ECO:0000313" key="2">
    <source>
        <dbReference type="EMBL" id="KRY96564.1"/>
    </source>
</evidence>
<keyword evidence="3" id="KW-1185">Reference proteome</keyword>
<dbReference type="EMBL" id="JYDP01002717">
    <property type="protein sequence ID" value="KRY96564.1"/>
    <property type="molecule type" value="Genomic_DNA"/>
</dbReference>
<dbReference type="Proteomes" id="UP000055024">
    <property type="component" value="Unassembled WGS sequence"/>
</dbReference>
<protein>
    <submittedName>
        <fullName evidence="1">Uncharacterized protein</fullName>
    </submittedName>
</protein>
<evidence type="ECO:0000313" key="3">
    <source>
        <dbReference type="Proteomes" id="UP000055024"/>
    </source>
</evidence>
<proteinExistence type="predicted"/>
<gene>
    <name evidence="2" type="ORF">T11_3185</name>
    <name evidence="1" type="ORF">T11_8807</name>
</gene>
<sequence length="33" mass="3727">MQLTIVYCYGSAKSKSKLLSTHDEHPDILFTIS</sequence>
<evidence type="ECO:0000313" key="1">
    <source>
        <dbReference type="EMBL" id="KRY95963.1"/>
    </source>
</evidence>
<dbReference type="EMBL" id="JYDP01003266">
    <property type="protein sequence ID" value="KRY95963.1"/>
    <property type="molecule type" value="Genomic_DNA"/>
</dbReference>
<name>A0A0V1GCI1_9BILA</name>
<comment type="caution">
    <text evidence="1">The sequence shown here is derived from an EMBL/GenBank/DDBJ whole genome shotgun (WGS) entry which is preliminary data.</text>
</comment>